<gene>
    <name evidence="2" type="ORF">V6N11_069662</name>
</gene>
<proteinExistence type="predicted"/>
<protein>
    <recommendedName>
        <fullName evidence="4">DUF4283 domain-containing protein</fullName>
    </recommendedName>
</protein>
<feature type="region of interest" description="Disordered" evidence="1">
    <location>
        <begin position="1"/>
        <end position="25"/>
    </location>
</feature>
<accession>A0ABR2Q3F2</accession>
<dbReference type="Proteomes" id="UP001396334">
    <property type="component" value="Unassembled WGS sequence"/>
</dbReference>
<sequence>MPDGGVVVGNRDDISHKKAGSDDKITQKTVTEPVLMDTVKASYASKVVGDSSKSNKASHSFFGEEVDHSMRNALIAWLLRKVIGFKALHSRIHSMWKPVGTQQLIDIDNKYYVVLFSDEGDLLSSNSQPKLLAK</sequence>
<evidence type="ECO:0000313" key="2">
    <source>
        <dbReference type="EMBL" id="KAK8995219.1"/>
    </source>
</evidence>
<evidence type="ECO:0000256" key="1">
    <source>
        <dbReference type="SAM" id="MobiDB-lite"/>
    </source>
</evidence>
<dbReference type="EMBL" id="JBBPBN010000046">
    <property type="protein sequence ID" value="KAK8995219.1"/>
    <property type="molecule type" value="Genomic_DNA"/>
</dbReference>
<evidence type="ECO:0000313" key="3">
    <source>
        <dbReference type="Proteomes" id="UP001396334"/>
    </source>
</evidence>
<evidence type="ECO:0008006" key="4">
    <source>
        <dbReference type="Google" id="ProtNLM"/>
    </source>
</evidence>
<keyword evidence="3" id="KW-1185">Reference proteome</keyword>
<comment type="caution">
    <text evidence="2">The sequence shown here is derived from an EMBL/GenBank/DDBJ whole genome shotgun (WGS) entry which is preliminary data.</text>
</comment>
<organism evidence="2 3">
    <name type="scientific">Hibiscus sabdariffa</name>
    <name type="common">roselle</name>
    <dbReference type="NCBI Taxonomy" id="183260"/>
    <lineage>
        <taxon>Eukaryota</taxon>
        <taxon>Viridiplantae</taxon>
        <taxon>Streptophyta</taxon>
        <taxon>Embryophyta</taxon>
        <taxon>Tracheophyta</taxon>
        <taxon>Spermatophyta</taxon>
        <taxon>Magnoliopsida</taxon>
        <taxon>eudicotyledons</taxon>
        <taxon>Gunneridae</taxon>
        <taxon>Pentapetalae</taxon>
        <taxon>rosids</taxon>
        <taxon>malvids</taxon>
        <taxon>Malvales</taxon>
        <taxon>Malvaceae</taxon>
        <taxon>Malvoideae</taxon>
        <taxon>Hibiscus</taxon>
    </lineage>
</organism>
<reference evidence="2 3" key="1">
    <citation type="journal article" date="2024" name="G3 (Bethesda)">
        <title>Genome assembly of Hibiscus sabdariffa L. provides insights into metabolisms of medicinal natural products.</title>
        <authorList>
            <person name="Kim T."/>
        </authorList>
    </citation>
    <scope>NUCLEOTIDE SEQUENCE [LARGE SCALE GENOMIC DNA]</scope>
    <source>
        <strain evidence="2">TK-2024</strain>
        <tissue evidence="2">Old leaves</tissue>
    </source>
</reference>
<feature type="compositionally biased region" description="Basic and acidic residues" evidence="1">
    <location>
        <begin position="10"/>
        <end position="25"/>
    </location>
</feature>
<name>A0ABR2Q3F2_9ROSI</name>